<name>A0A0C9VLG3_9AGAM</name>
<reference evidence="2 3" key="1">
    <citation type="submission" date="2014-04" db="EMBL/GenBank/DDBJ databases">
        <title>Evolutionary Origins and Diversification of the Mycorrhizal Mutualists.</title>
        <authorList>
            <consortium name="DOE Joint Genome Institute"/>
            <consortium name="Mycorrhizal Genomics Consortium"/>
            <person name="Kohler A."/>
            <person name="Kuo A."/>
            <person name="Nagy L.G."/>
            <person name="Floudas D."/>
            <person name="Copeland A."/>
            <person name="Barry K.W."/>
            <person name="Cichocki N."/>
            <person name="Veneault-Fourrey C."/>
            <person name="LaButti K."/>
            <person name="Lindquist E.A."/>
            <person name="Lipzen A."/>
            <person name="Lundell T."/>
            <person name="Morin E."/>
            <person name="Murat C."/>
            <person name="Riley R."/>
            <person name="Ohm R."/>
            <person name="Sun H."/>
            <person name="Tunlid A."/>
            <person name="Henrissat B."/>
            <person name="Grigoriev I.V."/>
            <person name="Hibbett D.S."/>
            <person name="Martin F."/>
        </authorList>
    </citation>
    <scope>NUCLEOTIDE SEQUENCE [LARGE SCALE GENOMIC DNA]</scope>
    <source>
        <strain evidence="2 3">MD-312</strain>
    </source>
</reference>
<sequence length="179" mass="20271">MMEIRDDVGRMMVEVPYKPNDLANKRREDLVDMVQRQIDRWPYHEGKKKFTSKTNMTQMRNVLLNPTFGFTKQTDATAPPAEQEKDLRGDMQHVGSMSADARAQGSDRSARDNASRGSTPKSDVPDEDVLVNVYVSFVHPRAETTRKALSIRLTQVGAMNGLTGEWQASPIYILELRDT</sequence>
<dbReference type="EMBL" id="KN839938">
    <property type="protein sequence ID" value="KIJ58455.1"/>
    <property type="molecule type" value="Genomic_DNA"/>
</dbReference>
<evidence type="ECO:0000256" key="1">
    <source>
        <dbReference type="SAM" id="MobiDB-lite"/>
    </source>
</evidence>
<protein>
    <submittedName>
        <fullName evidence="2">Uncharacterized protein</fullName>
    </submittedName>
</protein>
<gene>
    <name evidence="2" type="ORF">HYDPIDRAFT_34159</name>
</gene>
<evidence type="ECO:0000313" key="2">
    <source>
        <dbReference type="EMBL" id="KIJ58455.1"/>
    </source>
</evidence>
<proteinExistence type="predicted"/>
<evidence type="ECO:0000313" key="3">
    <source>
        <dbReference type="Proteomes" id="UP000053820"/>
    </source>
</evidence>
<organism evidence="2 3">
    <name type="scientific">Hydnomerulius pinastri MD-312</name>
    <dbReference type="NCBI Taxonomy" id="994086"/>
    <lineage>
        <taxon>Eukaryota</taxon>
        <taxon>Fungi</taxon>
        <taxon>Dikarya</taxon>
        <taxon>Basidiomycota</taxon>
        <taxon>Agaricomycotina</taxon>
        <taxon>Agaricomycetes</taxon>
        <taxon>Agaricomycetidae</taxon>
        <taxon>Boletales</taxon>
        <taxon>Boletales incertae sedis</taxon>
        <taxon>Leucogyrophana</taxon>
    </lineage>
</organism>
<dbReference type="OrthoDB" id="2891670at2759"/>
<dbReference type="AlphaFoldDB" id="A0A0C9VLG3"/>
<dbReference type="HOGENOM" id="CLU_1503636_0_0_1"/>
<accession>A0A0C9VLG3</accession>
<feature type="region of interest" description="Disordered" evidence="1">
    <location>
        <begin position="70"/>
        <end position="125"/>
    </location>
</feature>
<keyword evidence="3" id="KW-1185">Reference proteome</keyword>
<dbReference type="Proteomes" id="UP000053820">
    <property type="component" value="Unassembled WGS sequence"/>
</dbReference>
<feature type="compositionally biased region" description="Basic and acidic residues" evidence="1">
    <location>
        <begin position="82"/>
        <end position="91"/>
    </location>
</feature>